<dbReference type="CDD" id="cd02224">
    <property type="entry name" value="cupin_SPO2919-like"/>
    <property type="match status" value="1"/>
</dbReference>
<evidence type="ECO:0000313" key="4">
    <source>
        <dbReference type="Proteomes" id="UP000003635"/>
    </source>
</evidence>
<name>Q2CE34_OCEGH</name>
<keyword evidence="1" id="KW-0479">Metal-binding</keyword>
<reference evidence="3 4" key="1">
    <citation type="journal article" date="2010" name="J. Bacteriol.">
        <title>Genome sequences of Oceanicola granulosus HTCC2516(T) and Oceanicola batsensis HTCC2597(TDelta).</title>
        <authorList>
            <person name="Thrash J.C."/>
            <person name="Cho J.C."/>
            <person name="Vergin K.L."/>
            <person name="Giovannoni S.J."/>
        </authorList>
    </citation>
    <scope>NUCLEOTIDE SEQUENCE [LARGE SCALE GENOMIC DNA]</scope>
    <source>
        <strain evidence="4">ATCC BAA-861 / DSM 15982 / KCTC 12143 / HTCC2516</strain>
    </source>
</reference>
<accession>Q2CE34</accession>
<comment type="caution">
    <text evidence="3">The sequence shown here is derived from an EMBL/GenBank/DDBJ whole genome shotgun (WGS) entry which is preliminary data.</text>
</comment>
<dbReference type="Proteomes" id="UP000003635">
    <property type="component" value="Unassembled WGS sequence"/>
</dbReference>
<dbReference type="Pfam" id="PF07883">
    <property type="entry name" value="Cupin_2"/>
    <property type="match status" value="1"/>
</dbReference>
<dbReference type="InterPro" id="IPR013096">
    <property type="entry name" value="Cupin_2"/>
</dbReference>
<sequence>MTVIRKGSVETVRHESRYPAPHTLPGHLEWEPLSDAGGLTQFGAAHETLLPGTQSSLMHWESDEDEFLYMLEGRLTVIEDGAQTEIGPGDACAWKAGVAVGHCLRNDSDAPARYLIVGSRRRETNVATYPGLDLLATPEGFTRLDGTPYPKKDTSS</sequence>
<evidence type="ECO:0000259" key="2">
    <source>
        <dbReference type="Pfam" id="PF07883"/>
    </source>
</evidence>
<dbReference type="STRING" id="314256.OG2516_13566"/>
<dbReference type="HOGENOM" id="CLU_139002_0_0_5"/>
<dbReference type="SUPFAM" id="SSF51182">
    <property type="entry name" value="RmlC-like cupins"/>
    <property type="match status" value="1"/>
</dbReference>
<dbReference type="PANTHER" id="PTHR35848:SF9">
    <property type="entry name" value="SLL1358 PROTEIN"/>
    <property type="match status" value="1"/>
</dbReference>
<evidence type="ECO:0000313" key="3">
    <source>
        <dbReference type="EMBL" id="EAR50904.1"/>
    </source>
</evidence>
<protein>
    <recommendedName>
        <fullName evidence="2">Cupin type-2 domain-containing protein</fullName>
    </recommendedName>
</protein>
<organism evidence="3 4">
    <name type="scientific">Oceanicola granulosus (strain ATCC BAA-861 / DSM 15982 / KCTC 12143 / HTCC2516)</name>
    <dbReference type="NCBI Taxonomy" id="314256"/>
    <lineage>
        <taxon>Bacteria</taxon>
        <taxon>Pseudomonadati</taxon>
        <taxon>Pseudomonadota</taxon>
        <taxon>Alphaproteobacteria</taxon>
        <taxon>Rhodobacterales</taxon>
        <taxon>Roseobacteraceae</taxon>
        <taxon>Oceanicola</taxon>
    </lineage>
</organism>
<dbReference type="OrthoDB" id="5290459at2"/>
<dbReference type="GO" id="GO:0046872">
    <property type="term" value="F:metal ion binding"/>
    <property type="evidence" value="ECO:0007669"/>
    <property type="project" value="UniProtKB-KW"/>
</dbReference>
<dbReference type="InterPro" id="IPR011051">
    <property type="entry name" value="RmlC_Cupin_sf"/>
</dbReference>
<dbReference type="PANTHER" id="PTHR35848">
    <property type="entry name" value="OXALATE-BINDING PROTEIN"/>
    <property type="match status" value="1"/>
</dbReference>
<gene>
    <name evidence="3" type="ORF">OG2516_13566</name>
</gene>
<dbReference type="EMBL" id="AAOT01000020">
    <property type="protein sequence ID" value="EAR50904.1"/>
    <property type="molecule type" value="Genomic_DNA"/>
</dbReference>
<feature type="domain" description="Cupin type-2" evidence="2">
    <location>
        <begin position="46"/>
        <end position="117"/>
    </location>
</feature>
<proteinExistence type="predicted"/>
<dbReference type="eggNOG" id="COG3837">
    <property type="taxonomic scope" value="Bacteria"/>
</dbReference>
<dbReference type="Gene3D" id="2.60.120.10">
    <property type="entry name" value="Jelly Rolls"/>
    <property type="match status" value="1"/>
</dbReference>
<evidence type="ECO:0000256" key="1">
    <source>
        <dbReference type="ARBA" id="ARBA00022723"/>
    </source>
</evidence>
<dbReference type="InterPro" id="IPR014710">
    <property type="entry name" value="RmlC-like_jellyroll"/>
</dbReference>
<keyword evidence="4" id="KW-1185">Reference proteome</keyword>
<dbReference type="RefSeq" id="WP_007256229.1">
    <property type="nucleotide sequence ID" value="NZ_CH724108.1"/>
</dbReference>
<dbReference type="InterPro" id="IPR051610">
    <property type="entry name" value="GPI/OXD"/>
</dbReference>
<dbReference type="AlphaFoldDB" id="Q2CE34"/>